<feature type="transmembrane region" description="Helical" evidence="1">
    <location>
        <begin position="49"/>
        <end position="66"/>
    </location>
</feature>
<dbReference type="EMBL" id="CP011390">
    <property type="protein sequence ID" value="ANE51035.1"/>
    <property type="molecule type" value="Genomic_DNA"/>
</dbReference>
<gene>
    <name evidence="2" type="ORF">SY85_11510</name>
</gene>
<evidence type="ECO:0000256" key="1">
    <source>
        <dbReference type="SAM" id="Phobius"/>
    </source>
</evidence>
<sequence>MQQIKAIRRIGSVLGLILCAVVSFAQEKSEEIDVTINKDDSHIWYTSPWVWIVGSIVFILLLLAVLRGTEKRG</sequence>
<evidence type="ECO:0000313" key="3">
    <source>
        <dbReference type="Proteomes" id="UP000077177"/>
    </source>
</evidence>
<dbReference type="Proteomes" id="UP000077177">
    <property type="component" value="Chromosome"/>
</dbReference>
<proteinExistence type="predicted"/>
<dbReference type="OrthoDB" id="678673at2"/>
<dbReference type="RefSeq" id="WP_066404622.1">
    <property type="nucleotide sequence ID" value="NZ_CP011390.1"/>
</dbReference>
<reference evidence="3" key="1">
    <citation type="submission" date="2015-01" db="EMBL/GenBank/DDBJ databases">
        <title>Flavisolibacter sp./LCS9/ whole genome sequencing.</title>
        <authorList>
            <person name="Kim M.K."/>
            <person name="Srinivasan S."/>
            <person name="Lee J.-J."/>
        </authorList>
    </citation>
    <scope>NUCLEOTIDE SEQUENCE [LARGE SCALE GENOMIC DNA]</scope>
    <source>
        <strain evidence="3">LCS9</strain>
    </source>
</reference>
<keyword evidence="3" id="KW-1185">Reference proteome</keyword>
<keyword evidence="1" id="KW-0812">Transmembrane</keyword>
<name>A0A172TVC8_9BACT</name>
<keyword evidence="1" id="KW-1133">Transmembrane helix</keyword>
<dbReference type="KEGG" id="fla:SY85_11510"/>
<accession>A0A172TVC8</accession>
<dbReference type="AlphaFoldDB" id="A0A172TVC8"/>
<reference evidence="2 3" key="2">
    <citation type="journal article" date="2016" name="Int. J. Syst. Evol. Microbiol.">
        <title>Flavisolibacter tropicus sp. nov., isolated from tropical soil.</title>
        <authorList>
            <person name="Lee J.J."/>
            <person name="Kang M.S."/>
            <person name="Kim G.S."/>
            <person name="Lee C.S."/>
            <person name="Lim S."/>
            <person name="Lee J."/>
            <person name="Roh S.H."/>
            <person name="Kang H."/>
            <person name="Ha J.M."/>
            <person name="Bae S."/>
            <person name="Jung H.Y."/>
            <person name="Kim M.K."/>
        </authorList>
    </citation>
    <scope>NUCLEOTIDE SEQUENCE [LARGE SCALE GENOMIC DNA]</scope>
    <source>
        <strain evidence="2 3">LCS9</strain>
    </source>
</reference>
<keyword evidence="1" id="KW-0472">Membrane</keyword>
<evidence type="ECO:0000313" key="2">
    <source>
        <dbReference type="EMBL" id="ANE51035.1"/>
    </source>
</evidence>
<organism evidence="2 3">
    <name type="scientific">Flavisolibacter tropicus</name>
    <dbReference type="NCBI Taxonomy" id="1492898"/>
    <lineage>
        <taxon>Bacteria</taxon>
        <taxon>Pseudomonadati</taxon>
        <taxon>Bacteroidota</taxon>
        <taxon>Chitinophagia</taxon>
        <taxon>Chitinophagales</taxon>
        <taxon>Chitinophagaceae</taxon>
        <taxon>Flavisolibacter</taxon>
    </lineage>
</organism>
<protein>
    <submittedName>
        <fullName evidence="2">Uncharacterized protein</fullName>
    </submittedName>
</protein>
<dbReference type="STRING" id="1492898.SY85_11510"/>